<evidence type="ECO:0000313" key="2">
    <source>
        <dbReference type="Proteomes" id="UP001362999"/>
    </source>
</evidence>
<keyword evidence="2" id="KW-1185">Reference proteome</keyword>
<sequence>MSPMEKPCVRFWTRKGNSSSMLSWRRASRKAEVLYGVTTRSKISISAAKASTGCGREGVVEERSTNVKGVCVNRSWGISKTAPGTGALERPVVSTERMPRLRAPADAADVQLVSLVSVACAVDIVVNADASRGVVGDDKINDTGGVFERARKEVVAVAVNGGRTVLSWDPRPIRVAAAAYASAAATAGVASAAAGVGPDSAASAAGGAGCWVPYQYEALAGGMKLGAKGGAKEGGIGAGIDVEGKSLAQKAQRATARCWG</sequence>
<comment type="caution">
    <text evidence="1">The sequence shown here is derived from an EMBL/GenBank/DDBJ whole genome shotgun (WGS) entry which is preliminary data.</text>
</comment>
<protein>
    <submittedName>
        <fullName evidence="1">Uncharacterized protein</fullName>
    </submittedName>
</protein>
<organism evidence="1 2">
    <name type="scientific">Favolaschia claudopus</name>
    <dbReference type="NCBI Taxonomy" id="2862362"/>
    <lineage>
        <taxon>Eukaryota</taxon>
        <taxon>Fungi</taxon>
        <taxon>Dikarya</taxon>
        <taxon>Basidiomycota</taxon>
        <taxon>Agaricomycotina</taxon>
        <taxon>Agaricomycetes</taxon>
        <taxon>Agaricomycetidae</taxon>
        <taxon>Agaricales</taxon>
        <taxon>Marasmiineae</taxon>
        <taxon>Mycenaceae</taxon>
        <taxon>Favolaschia</taxon>
    </lineage>
</organism>
<reference evidence="1 2" key="1">
    <citation type="journal article" date="2024" name="J Genomics">
        <title>Draft genome sequencing and assembly of Favolaschia claudopus CIRM-BRFM 2984 isolated from oak limbs.</title>
        <authorList>
            <person name="Navarro D."/>
            <person name="Drula E."/>
            <person name="Chaduli D."/>
            <person name="Cazenave R."/>
            <person name="Ahrendt S."/>
            <person name="Wang J."/>
            <person name="Lipzen A."/>
            <person name="Daum C."/>
            <person name="Barry K."/>
            <person name="Grigoriev I.V."/>
            <person name="Favel A."/>
            <person name="Rosso M.N."/>
            <person name="Martin F."/>
        </authorList>
    </citation>
    <scope>NUCLEOTIDE SEQUENCE [LARGE SCALE GENOMIC DNA]</scope>
    <source>
        <strain evidence="1 2">CIRM-BRFM 2984</strain>
    </source>
</reference>
<accession>A0AAW0C602</accession>
<evidence type="ECO:0000313" key="1">
    <source>
        <dbReference type="EMBL" id="KAK7034221.1"/>
    </source>
</evidence>
<name>A0AAW0C602_9AGAR</name>
<dbReference type="AlphaFoldDB" id="A0AAW0C602"/>
<proteinExistence type="predicted"/>
<dbReference type="Proteomes" id="UP001362999">
    <property type="component" value="Unassembled WGS sequence"/>
</dbReference>
<gene>
    <name evidence="1" type="ORF">R3P38DRAFT_3496579</name>
</gene>
<dbReference type="EMBL" id="JAWWNJ010000021">
    <property type="protein sequence ID" value="KAK7034221.1"/>
    <property type="molecule type" value="Genomic_DNA"/>
</dbReference>